<keyword evidence="1" id="KW-0472">Membrane</keyword>
<protein>
    <submittedName>
        <fullName evidence="2">Uncharacterized protein</fullName>
    </submittedName>
</protein>
<evidence type="ECO:0000313" key="3">
    <source>
        <dbReference type="Proteomes" id="UP000177096"/>
    </source>
</evidence>
<proteinExistence type="predicted"/>
<dbReference type="Proteomes" id="UP000177096">
    <property type="component" value="Unassembled WGS sequence"/>
</dbReference>
<comment type="caution">
    <text evidence="2">The sequence shown here is derived from an EMBL/GenBank/DDBJ whole genome shotgun (WGS) entry which is preliminary data.</text>
</comment>
<gene>
    <name evidence="2" type="ORF">A3I86_00730</name>
</gene>
<reference evidence="2 3" key="1">
    <citation type="journal article" date="2016" name="Nat. Commun.">
        <title>Thousands of microbial genomes shed light on interconnected biogeochemical processes in an aquifer system.</title>
        <authorList>
            <person name="Anantharaman K."/>
            <person name="Brown C.T."/>
            <person name="Hug L.A."/>
            <person name="Sharon I."/>
            <person name="Castelle C.J."/>
            <person name="Probst A.J."/>
            <person name="Thomas B.C."/>
            <person name="Singh A."/>
            <person name="Wilkins M.J."/>
            <person name="Karaoz U."/>
            <person name="Brodie E.L."/>
            <person name="Williams K.H."/>
            <person name="Hubbard S.S."/>
            <person name="Banfield J.F."/>
        </authorList>
    </citation>
    <scope>NUCLEOTIDE SEQUENCE [LARGE SCALE GENOMIC DNA]</scope>
</reference>
<dbReference type="EMBL" id="MHWM01000013">
    <property type="protein sequence ID" value="OHB09018.1"/>
    <property type="molecule type" value="Genomic_DNA"/>
</dbReference>
<accession>A0A1G2UHY0</accession>
<feature type="transmembrane region" description="Helical" evidence="1">
    <location>
        <begin position="21"/>
        <end position="45"/>
    </location>
</feature>
<evidence type="ECO:0000256" key="1">
    <source>
        <dbReference type="SAM" id="Phobius"/>
    </source>
</evidence>
<organism evidence="2 3">
    <name type="scientific">Candidatus Zambryskibacteria bacterium RIFCSPLOWO2_02_FULL_39_14</name>
    <dbReference type="NCBI Taxonomy" id="1802769"/>
    <lineage>
        <taxon>Bacteria</taxon>
        <taxon>Candidatus Zambryskiibacteriota</taxon>
    </lineage>
</organism>
<sequence>MFKLLTEEERNKVVHEYNMRRAIVILYALILIFVVGIIGLLPSYVLSNARQTEILERTRIIDKSILKGDEPELQKWLTQINNKLEVLSPKLDTDRPSDFIEKMLEQKISGIFIDSISWTNSEGKRELSVSGTALNRQTLVTFKDSINDSGYFSSVTLPISNLTQDTDINFQIKFSPKEPPITPRTSS</sequence>
<evidence type="ECO:0000313" key="2">
    <source>
        <dbReference type="EMBL" id="OHB09018.1"/>
    </source>
</evidence>
<name>A0A1G2UHY0_9BACT</name>
<dbReference type="AlphaFoldDB" id="A0A1G2UHY0"/>
<keyword evidence="1" id="KW-1133">Transmembrane helix</keyword>
<keyword evidence="1" id="KW-0812">Transmembrane</keyword>